<evidence type="ECO:0000256" key="1">
    <source>
        <dbReference type="SAM" id="Phobius"/>
    </source>
</evidence>
<evidence type="ECO:0000313" key="2">
    <source>
        <dbReference type="EMBL" id="AKJ70263.1"/>
    </source>
</evidence>
<feature type="transmembrane region" description="Helical" evidence="1">
    <location>
        <begin position="101"/>
        <end position="120"/>
    </location>
</feature>
<protein>
    <submittedName>
        <fullName evidence="2">Uncharacterized protein</fullName>
    </submittedName>
</protein>
<evidence type="ECO:0000313" key="3">
    <source>
        <dbReference type="Proteomes" id="UP000036700"/>
    </source>
</evidence>
<keyword evidence="3" id="KW-1185">Reference proteome</keyword>
<keyword evidence="1" id="KW-0472">Membrane</keyword>
<dbReference type="PATRIC" id="fig|445709.3.peg.46"/>
<organism evidence="2 3">
    <name type="scientific">Pandoraea thiooxydans</name>
    <dbReference type="NCBI Taxonomy" id="445709"/>
    <lineage>
        <taxon>Bacteria</taxon>
        <taxon>Pseudomonadati</taxon>
        <taxon>Pseudomonadota</taxon>
        <taxon>Betaproteobacteria</taxon>
        <taxon>Burkholderiales</taxon>
        <taxon>Burkholderiaceae</taxon>
        <taxon>Pandoraea</taxon>
    </lineage>
</organism>
<sequence length="181" mass="20815">MKRTQSPLHHLELRVREFAQLFNSMDPTPFLNKDLDRDAESFIETWAFGFPAKSRLHITIHLEKMPAELDPGALLTEAIHNFFEYKTGVVRRDLKMLLKRGRASLLIGLVFVTTCLIAAQAVSKLGSATPFAIARESLTIAGWVAMWRPMQIFLYDWWPLARRIRVYQALRRAHVRVVAGK</sequence>
<dbReference type="STRING" id="445709.ABW99_00180"/>
<dbReference type="Proteomes" id="UP000036700">
    <property type="component" value="Chromosome"/>
</dbReference>
<dbReference type="OrthoDB" id="653003at2"/>
<keyword evidence="1" id="KW-0812">Transmembrane</keyword>
<proteinExistence type="predicted"/>
<name>A0A0G3ET57_9BURK</name>
<dbReference type="AlphaFoldDB" id="A0A0G3ET57"/>
<keyword evidence="1" id="KW-1133">Transmembrane helix</keyword>
<reference evidence="3" key="1">
    <citation type="submission" date="2015-06" db="EMBL/GenBank/DDBJ databases">
        <authorList>
            <person name="Lim Y.L."/>
            <person name="Ee R."/>
            <person name="Yong D."/>
            <person name="How K.Y."/>
            <person name="Yin W.F."/>
            <person name="Chan K.G."/>
        </authorList>
    </citation>
    <scope>NUCLEOTIDE SEQUENCE [LARGE SCALE GENOMIC DNA]</scope>
    <source>
        <strain evidence="3">DSM 25325</strain>
    </source>
</reference>
<dbReference type="EMBL" id="CP011568">
    <property type="protein sequence ID" value="AKJ70263.1"/>
    <property type="molecule type" value="Genomic_DNA"/>
</dbReference>
<gene>
    <name evidence="2" type="ORF">ABW99_00180</name>
</gene>
<accession>A0A0G3ET57</accession>
<dbReference type="KEGG" id="ptx:ABW99_00180"/>